<dbReference type="PANTHER" id="PTHR30290:SF10">
    <property type="entry name" value="PERIPLASMIC OLIGOPEPTIDE-BINDING PROTEIN-RELATED"/>
    <property type="match status" value="1"/>
</dbReference>
<comment type="similarity">
    <text evidence="2">Belongs to the bacterial solute-binding protein 5 family.</text>
</comment>
<dbReference type="Proteomes" id="UP001198200">
    <property type="component" value="Unassembled WGS sequence"/>
</dbReference>
<dbReference type="GO" id="GO:0015833">
    <property type="term" value="P:peptide transport"/>
    <property type="evidence" value="ECO:0007669"/>
    <property type="project" value="TreeGrafter"/>
</dbReference>
<comment type="subcellular location">
    <subcellularLocation>
        <location evidence="1">Cell envelope</location>
    </subcellularLocation>
</comment>
<accession>A0AAE3E3E0</accession>
<evidence type="ECO:0000256" key="3">
    <source>
        <dbReference type="ARBA" id="ARBA00022448"/>
    </source>
</evidence>
<feature type="domain" description="Solute-binding protein family 5" evidence="6">
    <location>
        <begin position="74"/>
        <end position="465"/>
    </location>
</feature>
<dbReference type="Gene3D" id="3.10.105.10">
    <property type="entry name" value="Dipeptide-binding Protein, Domain 3"/>
    <property type="match status" value="1"/>
</dbReference>
<dbReference type="PIRSF" id="PIRSF002741">
    <property type="entry name" value="MppA"/>
    <property type="match status" value="1"/>
</dbReference>
<evidence type="ECO:0000313" key="8">
    <source>
        <dbReference type="Proteomes" id="UP001198200"/>
    </source>
</evidence>
<keyword evidence="3" id="KW-0813">Transport</keyword>
<reference evidence="7 8" key="1">
    <citation type="submission" date="2021-10" db="EMBL/GenBank/DDBJ databases">
        <title>Anaerobic single-cell dispensing facilitates the cultivation of human gut bacteria.</title>
        <authorList>
            <person name="Afrizal A."/>
        </authorList>
    </citation>
    <scope>NUCLEOTIDE SEQUENCE [LARGE SCALE GENOMIC DNA]</scope>
    <source>
        <strain evidence="7 8">CLA-AA-H224</strain>
    </source>
</reference>
<dbReference type="InterPro" id="IPR030678">
    <property type="entry name" value="Peptide/Ni-bd"/>
</dbReference>
<dbReference type="GO" id="GO:0043190">
    <property type="term" value="C:ATP-binding cassette (ABC) transporter complex"/>
    <property type="evidence" value="ECO:0007669"/>
    <property type="project" value="InterPro"/>
</dbReference>
<dbReference type="Gene3D" id="3.90.76.10">
    <property type="entry name" value="Dipeptide-binding Protein, Domain 1"/>
    <property type="match status" value="1"/>
</dbReference>
<evidence type="ECO:0000256" key="2">
    <source>
        <dbReference type="ARBA" id="ARBA00005695"/>
    </source>
</evidence>
<evidence type="ECO:0000313" key="7">
    <source>
        <dbReference type="EMBL" id="MCC2220652.1"/>
    </source>
</evidence>
<sequence>MKKTYAKLMTAVMAAASILPAVPTAADETAESTLNVAVGAQFTTFDPALNTETANNYVLNHLYAGMFRKDADGKVHNELCESYEVSDDGLTYTFHISPDAKWSDGQQVTANDFVYSYLRALSYGADNAWAINDFVNFIEGAEEYSTAAQEEGESFDCTTADHSLVGIEAADDQTLVLKLKTPCAYLTGLMCANAWLPVREDFAVQHDSLWAFEGDYPTTGPYTLTECNETEKAVVDKNENYLNADDVTMDEITFLCMADKDAQALAYQTGEIDVALGISTDTALNYEGTDELWMVPKSSNYYLAINSAETGPEWAKNVDVRRALALAIDKESLVDVLGGDSFYPVLNGFVPEGVAGDTDTFRAEGDADGYTLTYDPDQAKELLAGAGYDESNPLHITYKYSNNGIHGDVATMLQQMWEAVGVEVDFECVESGVYYDQLDQGDFEICRYGYSAEDSPIQFLEMWTTGMQVVPAVNDEKFDQMIEDARQISDRSEYMKALHEAEDYLVEENVYVIPLFNFNDPALVQTYVEGQTMNGIYPYFAYTTVTE</sequence>
<keyword evidence="8" id="KW-1185">Reference proteome</keyword>
<evidence type="ECO:0000256" key="5">
    <source>
        <dbReference type="SAM" id="SignalP"/>
    </source>
</evidence>
<proteinExistence type="inferred from homology"/>
<organism evidence="7 8">
    <name type="scientific">Anthropogastromicrobium aceti</name>
    <dbReference type="NCBI Taxonomy" id="2981768"/>
    <lineage>
        <taxon>Bacteria</taxon>
        <taxon>Bacillati</taxon>
        <taxon>Bacillota</taxon>
        <taxon>Clostridia</taxon>
        <taxon>Lachnospirales</taxon>
        <taxon>Lachnospiraceae</taxon>
        <taxon>Anthropogastromicrobium</taxon>
    </lineage>
</organism>
<dbReference type="Pfam" id="PF00496">
    <property type="entry name" value="SBP_bac_5"/>
    <property type="match status" value="1"/>
</dbReference>
<dbReference type="SUPFAM" id="SSF53850">
    <property type="entry name" value="Periplasmic binding protein-like II"/>
    <property type="match status" value="1"/>
</dbReference>
<dbReference type="InterPro" id="IPR039424">
    <property type="entry name" value="SBP_5"/>
</dbReference>
<keyword evidence="4 5" id="KW-0732">Signal</keyword>
<gene>
    <name evidence="7" type="ORF">LKD48_03190</name>
</gene>
<dbReference type="PANTHER" id="PTHR30290">
    <property type="entry name" value="PERIPLASMIC BINDING COMPONENT OF ABC TRANSPORTER"/>
    <property type="match status" value="1"/>
</dbReference>
<dbReference type="GO" id="GO:1904680">
    <property type="term" value="F:peptide transmembrane transporter activity"/>
    <property type="evidence" value="ECO:0007669"/>
    <property type="project" value="TreeGrafter"/>
</dbReference>
<feature type="chain" id="PRO_5042018011" evidence="5">
    <location>
        <begin position="26"/>
        <end position="547"/>
    </location>
</feature>
<dbReference type="AlphaFoldDB" id="A0AAE3E3E0"/>
<dbReference type="CDD" id="cd08504">
    <property type="entry name" value="PBP2_OppA"/>
    <property type="match status" value="1"/>
</dbReference>
<dbReference type="InterPro" id="IPR000914">
    <property type="entry name" value="SBP_5_dom"/>
</dbReference>
<dbReference type="GO" id="GO:0042597">
    <property type="term" value="C:periplasmic space"/>
    <property type="evidence" value="ECO:0007669"/>
    <property type="project" value="UniProtKB-ARBA"/>
</dbReference>
<comment type="caution">
    <text evidence="7">The sequence shown here is derived from an EMBL/GenBank/DDBJ whole genome shotgun (WGS) entry which is preliminary data.</text>
</comment>
<evidence type="ECO:0000259" key="6">
    <source>
        <dbReference type="Pfam" id="PF00496"/>
    </source>
</evidence>
<dbReference type="Gene3D" id="3.40.190.10">
    <property type="entry name" value="Periplasmic binding protein-like II"/>
    <property type="match status" value="1"/>
</dbReference>
<evidence type="ECO:0000256" key="4">
    <source>
        <dbReference type="ARBA" id="ARBA00022729"/>
    </source>
</evidence>
<evidence type="ECO:0000256" key="1">
    <source>
        <dbReference type="ARBA" id="ARBA00004196"/>
    </source>
</evidence>
<dbReference type="RefSeq" id="WP_308731170.1">
    <property type="nucleotide sequence ID" value="NZ_JAJEQN010000005.1"/>
</dbReference>
<protein>
    <submittedName>
        <fullName evidence="7">Peptide ABC transporter substrate-binding protein</fullName>
    </submittedName>
</protein>
<dbReference type="GO" id="GO:0030313">
    <property type="term" value="C:cell envelope"/>
    <property type="evidence" value="ECO:0007669"/>
    <property type="project" value="UniProtKB-SubCell"/>
</dbReference>
<dbReference type="EMBL" id="JAJEQN010000005">
    <property type="protein sequence ID" value="MCC2220652.1"/>
    <property type="molecule type" value="Genomic_DNA"/>
</dbReference>
<name>A0AAE3E3E0_9FIRM</name>
<feature type="signal peptide" evidence="5">
    <location>
        <begin position="1"/>
        <end position="25"/>
    </location>
</feature>